<comment type="caution">
    <text evidence="1">The sequence shown here is derived from an EMBL/GenBank/DDBJ whole genome shotgun (WGS) entry which is preliminary data.</text>
</comment>
<dbReference type="OrthoDB" id="9811073at2"/>
<dbReference type="Gene3D" id="3.40.50.300">
    <property type="entry name" value="P-loop containing nucleotide triphosphate hydrolases"/>
    <property type="match status" value="1"/>
</dbReference>
<dbReference type="PANTHER" id="PTHR11669">
    <property type="entry name" value="REPLICATION FACTOR C / DNA POLYMERASE III GAMMA-TAU SUBUNIT"/>
    <property type="match status" value="1"/>
</dbReference>
<dbReference type="SUPFAM" id="SSF52540">
    <property type="entry name" value="P-loop containing nucleoside triphosphate hydrolases"/>
    <property type="match status" value="1"/>
</dbReference>
<dbReference type="AlphaFoldDB" id="A0A398CV64"/>
<dbReference type="RefSeq" id="WP_119089116.1">
    <property type="nucleotide sequence ID" value="NZ_QXIS01000025.1"/>
</dbReference>
<keyword evidence="2" id="KW-1185">Reference proteome</keyword>
<dbReference type="GO" id="GO:0006261">
    <property type="term" value="P:DNA-templated DNA replication"/>
    <property type="evidence" value="ECO:0007669"/>
    <property type="project" value="TreeGrafter"/>
</dbReference>
<dbReference type="Pfam" id="PF13177">
    <property type="entry name" value="DNA_pol3_delta2"/>
    <property type="match status" value="1"/>
</dbReference>
<dbReference type="InterPro" id="IPR050238">
    <property type="entry name" value="DNA_Rep/Repair_Clamp_Loader"/>
</dbReference>
<name>A0A398CV64_9BACT</name>
<accession>A0A398CV64</accession>
<evidence type="ECO:0000313" key="1">
    <source>
        <dbReference type="EMBL" id="RIE06070.1"/>
    </source>
</evidence>
<protein>
    <recommendedName>
        <fullName evidence="3">DNA polymerase III subunit delta</fullName>
    </recommendedName>
</protein>
<gene>
    <name evidence="1" type="ORF">SMC7_04280</name>
</gene>
<proteinExistence type="predicted"/>
<dbReference type="EMBL" id="QXIS01000025">
    <property type="protein sequence ID" value="RIE06070.1"/>
    <property type="molecule type" value="Genomic_DNA"/>
</dbReference>
<evidence type="ECO:0000313" key="2">
    <source>
        <dbReference type="Proteomes" id="UP000266328"/>
    </source>
</evidence>
<organism evidence="1 2">
    <name type="scientific">Candidatus Cryosericum terrychapinii</name>
    <dbReference type="NCBI Taxonomy" id="2290919"/>
    <lineage>
        <taxon>Bacteria</taxon>
        <taxon>Pseudomonadati</taxon>
        <taxon>Caldisericota/Cryosericota group</taxon>
        <taxon>Candidatus Cryosericota</taxon>
        <taxon>Candidatus Cryosericia</taxon>
        <taxon>Candidatus Cryosericales</taxon>
        <taxon>Candidatus Cryosericaceae</taxon>
        <taxon>Candidatus Cryosericum</taxon>
    </lineage>
</organism>
<dbReference type="PANTHER" id="PTHR11669:SF8">
    <property type="entry name" value="DNA POLYMERASE III SUBUNIT DELTA"/>
    <property type="match status" value="1"/>
</dbReference>
<evidence type="ECO:0008006" key="3">
    <source>
        <dbReference type="Google" id="ProtNLM"/>
    </source>
</evidence>
<dbReference type="Proteomes" id="UP000266328">
    <property type="component" value="Unassembled WGS sequence"/>
</dbReference>
<sequence>MPAKRIRDSVADCPATRCLEAALVSHRLAHAYLLVGRDEYAKLALATALAKAGNCRGDHGPGEFCDTCSSCREIDARSSANIRVFGDSGFLSVDIVDQFISYASVKTASGCLKVSVFRGVDFFTDVAADRVLKTIEEPVPGNVFLLLSQNSRRVLPTIRSRVQVIKVERSTQVAADLQNAASAPGEDACLEVLLEFAKANVSLSETVGRLLRMASQNSLRDNATAGLQTLALFMDSVLRARGKVPPLAGISLSTEPELARVNFVLDESRVGLFLDHLGERLKHIEQNVNPELVLTNALLELRRMTTHE</sequence>
<dbReference type="InterPro" id="IPR027417">
    <property type="entry name" value="P-loop_NTPase"/>
</dbReference>
<reference evidence="1 2" key="1">
    <citation type="submission" date="2018-09" db="EMBL/GenBank/DDBJ databases">
        <title>Discovery and Ecogenomic Context for Candidatus Cryosericales, a Global Caldiserica Order Active in Thawing Permafrost.</title>
        <authorList>
            <person name="Martinez M.A."/>
            <person name="Woodcroft B.J."/>
            <person name="Ignacio Espinoza J.C."/>
            <person name="Zayed A."/>
            <person name="Singleton C.M."/>
            <person name="Boyd J."/>
            <person name="Li Y.-F."/>
            <person name="Purvine S."/>
            <person name="Maughan H."/>
            <person name="Hodgkins S.B."/>
            <person name="Anderson D."/>
            <person name="Sederholm M."/>
            <person name="Temperton B."/>
            <person name="Saleska S.R."/>
            <person name="Tyson G.W."/>
            <person name="Rich V.I."/>
        </authorList>
    </citation>
    <scope>NUCLEOTIDE SEQUENCE [LARGE SCALE GENOMIC DNA]</scope>
    <source>
        <strain evidence="1 2">SMC7</strain>
    </source>
</reference>